<keyword evidence="3" id="KW-1185">Reference proteome</keyword>
<feature type="transmembrane region" description="Helical" evidence="2">
    <location>
        <begin position="257"/>
        <end position="282"/>
    </location>
</feature>
<feature type="transmembrane region" description="Helical" evidence="2">
    <location>
        <begin position="216"/>
        <end position="233"/>
    </location>
</feature>
<dbReference type="OrthoDB" id="6143841at2759"/>
<dbReference type="AlphaFoldDB" id="A0A9W3BL81"/>
<organism evidence="3 4">
    <name type="scientific">Biomphalaria glabrata</name>
    <name type="common">Bloodfluke planorb</name>
    <name type="synonym">Freshwater snail</name>
    <dbReference type="NCBI Taxonomy" id="6526"/>
    <lineage>
        <taxon>Eukaryota</taxon>
        <taxon>Metazoa</taxon>
        <taxon>Spiralia</taxon>
        <taxon>Lophotrochozoa</taxon>
        <taxon>Mollusca</taxon>
        <taxon>Gastropoda</taxon>
        <taxon>Heterobranchia</taxon>
        <taxon>Euthyneura</taxon>
        <taxon>Panpulmonata</taxon>
        <taxon>Hygrophila</taxon>
        <taxon>Lymnaeoidea</taxon>
        <taxon>Planorbidae</taxon>
        <taxon>Biomphalaria</taxon>
    </lineage>
</organism>
<accession>A0A9W3BL81</accession>
<keyword evidence="2" id="KW-0472">Membrane</keyword>
<evidence type="ECO:0000313" key="3">
    <source>
        <dbReference type="Proteomes" id="UP001165740"/>
    </source>
</evidence>
<feature type="region of interest" description="Disordered" evidence="1">
    <location>
        <begin position="359"/>
        <end position="380"/>
    </location>
</feature>
<feature type="transmembrane region" description="Helical" evidence="2">
    <location>
        <begin position="157"/>
        <end position="181"/>
    </location>
</feature>
<gene>
    <name evidence="4" type="primary">LOC129928710</name>
</gene>
<dbReference type="Proteomes" id="UP001165740">
    <property type="component" value="Chromosome 10"/>
</dbReference>
<name>A0A9W3BL81_BIOGL</name>
<feature type="region of interest" description="Disordered" evidence="1">
    <location>
        <begin position="491"/>
        <end position="546"/>
    </location>
</feature>
<proteinExistence type="predicted"/>
<evidence type="ECO:0000313" key="4">
    <source>
        <dbReference type="RefSeq" id="XP_055900200.1"/>
    </source>
</evidence>
<dbReference type="Pfam" id="PF21534">
    <property type="entry name" value="Rost"/>
    <property type="match status" value="1"/>
</dbReference>
<evidence type="ECO:0000256" key="2">
    <source>
        <dbReference type="SAM" id="Phobius"/>
    </source>
</evidence>
<dbReference type="GeneID" id="129928710"/>
<feature type="transmembrane region" description="Helical" evidence="2">
    <location>
        <begin position="79"/>
        <end position="103"/>
    </location>
</feature>
<sequence>MTDFHTYRCDEARGQYNFRYFPKKMTIKCSLFTLPTWAHFYKEISRELDKSRLWMNHHEAVDFTVFEFGKRTVFLQSRLCLFTLTLISTCYVYPSILLINPGISPAAPFVYMHTWLFTLLTCHQMFEIIALVYCYYKVPTCVLVRMHHTPWYFKVTWFMHNTITANILSCNFMYTLCFIDVAKFVGYFHMMCQVILTVAVGANVCVVATPSRFTHVYQPLGLTLVHILFSYVFQKCGLTNADGQNYVYKHLDWNNRFTALVIAVLWMLLTLCCHTLCVITCWSRRVVFRTHRKKTKPVYGIDVNDYNVFESDSVHCPQHWKTSKHRCCYKGCLSPDSVNDTPYLMLNYDPHQSYRDAEASTRGSPEAAKASGGDMCSGEVPKGGHVTLEARRLSRPRTALTFFIGGSIPESSQSEQCHTSVNVNPSGVDEGVDPSNNNLGQKKLKRCLRALRRKRRQRRLKVKQWSMKKYVGVKEAPDASDRQDFLATPLDELDVERQMEDRGSWERRKRSSDSDVSVDEDVESEDNDEDLDDEVNESSSDSVFLK</sequence>
<keyword evidence="2" id="KW-0812">Transmembrane</keyword>
<reference evidence="4" key="1">
    <citation type="submission" date="2025-08" db="UniProtKB">
        <authorList>
            <consortium name="RefSeq"/>
        </authorList>
    </citation>
    <scope>IDENTIFICATION</scope>
</reference>
<dbReference type="InterPro" id="IPR049352">
    <property type="entry name" value="Rost"/>
</dbReference>
<feature type="transmembrane region" description="Helical" evidence="2">
    <location>
        <begin position="187"/>
        <end position="209"/>
    </location>
</feature>
<dbReference type="RefSeq" id="XP_055900200.1">
    <property type="nucleotide sequence ID" value="XM_056044225.1"/>
</dbReference>
<feature type="compositionally biased region" description="Basic and acidic residues" evidence="1">
    <location>
        <begin position="495"/>
        <end position="506"/>
    </location>
</feature>
<evidence type="ECO:0000256" key="1">
    <source>
        <dbReference type="SAM" id="MobiDB-lite"/>
    </source>
</evidence>
<feature type="transmembrane region" description="Helical" evidence="2">
    <location>
        <begin position="115"/>
        <end position="136"/>
    </location>
</feature>
<keyword evidence="2" id="KW-1133">Transmembrane helix</keyword>
<feature type="compositionally biased region" description="Acidic residues" evidence="1">
    <location>
        <begin position="516"/>
        <end position="536"/>
    </location>
</feature>
<feature type="compositionally biased region" description="Low complexity" evidence="1">
    <location>
        <begin position="537"/>
        <end position="546"/>
    </location>
</feature>
<protein>
    <submittedName>
        <fullName evidence="4">Uncharacterized protein LOC129928710 isoform X1</fullName>
    </submittedName>
</protein>